<keyword evidence="2 5" id="KW-0689">Ribosomal protein</keyword>
<dbReference type="Gene3D" id="3.30.70.1730">
    <property type="match status" value="1"/>
</dbReference>
<dbReference type="AlphaFoldDB" id="A0A412PH29"/>
<gene>
    <name evidence="5" type="primary">rplJ</name>
    <name evidence="6" type="ORF">DWX20_00025</name>
</gene>
<dbReference type="EMBL" id="QRWX01000001">
    <property type="protein sequence ID" value="RGT57475.1"/>
    <property type="molecule type" value="Genomic_DNA"/>
</dbReference>
<evidence type="ECO:0000256" key="1">
    <source>
        <dbReference type="ARBA" id="ARBA00008889"/>
    </source>
</evidence>
<dbReference type="PROSITE" id="PS01109">
    <property type="entry name" value="RIBOSOMAL_L10"/>
    <property type="match status" value="1"/>
</dbReference>
<dbReference type="GO" id="GO:0006412">
    <property type="term" value="P:translation"/>
    <property type="evidence" value="ECO:0007669"/>
    <property type="project" value="UniProtKB-UniRule"/>
</dbReference>
<evidence type="ECO:0000313" key="7">
    <source>
        <dbReference type="Proteomes" id="UP000284731"/>
    </source>
</evidence>
<comment type="caution">
    <text evidence="6">The sequence shown here is derived from an EMBL/GenBank/DDBJ whole genome shotgun (WGS) entry which is preliminary data.</text>
</comment>
<dbReference type="RefSeq" id="WP_006525793.1">
    <property type="nucleotide sequence ID" value="NZ_AP028934.1"/>
</dbReference>
<organism evidence="6 7">
    <name type="scientific">Solobacterium moorei</name>
    <dbReference type="NCBI Taxonomy" id="102148"/>
    <lineage>
        <taxon>Bacteria</taxon>
        <taxon>Bacillati</taxon>
        <taxon>Bacillota</taxon>
        <taxon>Erysipelotrichia</taxon>
        <taxon>Erysipelotrichales</taxon>
        <taxon>Erysipelotrichaceae</taxon>
        <taxon>Solobacterium</taxon>
    </lineage>
</organism>
<dbReference type="InterPro" id="IPR001790">
    <property type="entry name" value="Ribosomal_uL10"/>
</dbReference>
<accession>A0A412PH29</accession>
<evidence type="ECO:0000256" key="2">
    <source>
        <dbReference type="ARBA" id="ARBA00022980"/>
    </source>
</evidence>
<dbReference type="NCBIfam" id="NF000955">
    <property type="entry name" value="PRK00099.1-1"/>
    <property type="match status" value="1"/>
</dbReference>
<reference evidence="6 7" key="1">
    <citation type="submission" date="2018-08" db="EMBL/GenBank/DDBJ databases">
        <title>A genome reference for cultivated species of the human gut microbiota.</title>
        <authorList>
            <person name="Zou Y."/>
            <person name="Xue W."/>
            <person name="Luo G."/>
        </authorList>
    </citation>
    <scope>NUCLEOTIDE SEQUENCE [LARGE SCALE GENOMIC DNA]</scope>
    <source>
        <strain evidence="6 7">AF18-46</strain>
    </source>
</reference>
<sequence>MNQTVLESKQGVVSEIKEKFTNSSSTIVAEYRGLSVAEVTELRRALRAEGVELKVYKNTLASKAAEDAGYGDLKDCLTGPNALAFGGDETGAARVMAKFAKKHKALVLKGGIVEGKVVDLNTVNELSALPNREGMLSMLLSVLNAPVSSFARAVNAVAEAKPANGVAPVAEEVKEAAEAAA</sequence>
<dbReference type="GO" id="GO:0015934">
    <property type="term" value="C:large ribosomal subunit"/>
    <property type="evidence" value="ECO:0007669"/>
    <property type="project" value="InterPro"/>
</dbReference>
<dbReference type="SUPFAM" id="SSF160369">
    <property type="entry name" value="Ribosomal protein L10-like"/>
    <property type="match status" value="1"/>
</dbReference>
<dbReference type="Proteomes" id="UP000284731">
    <property type="component" value="Unassembled WGS sequence"/>
</dbReference>
<dbReference type="GO" id="GO:0070180">
    <property type="term" value="F:large ribosomal subunit rRNA binding"/>
    <property type="evidence" value="ECO:0007669"/>
    <property type="project" value="UniProtKB-UniRule"/>
</dbReference>
<keyword evidence="5" id="KW-0699">rRNA-binding</keyword>
<dbReference type="InterPro" id="IPR002363">
    <property type="entry name" value="Ribosomal_uL10_CS_bac"/>
</dbReference>
<keyword evidence="5" id="KW-0694">RNA-binding</keyword>
<dbReference type="InterPro" id="IPR022973">
    <property type="entry name" value="Ribosomal_uL10_bac"/>
</dbReference>
<evidence type="ECO:0000256" key="5">
    <source>
        <dbReference type="HAMAP-Rule" id="MF_00362"/>
    </source>
</evidence>
<dbReference type="PANTHER" id="PTHR11560">
    <property type="entry name" value="39S RIBOSOMAL PROTEIN L10, MITOCHONDRIAL"/>
    <property type="match status" value="1"/>
</dbReference>
<dbReference type="Gene3D" id="6.10.250.290">
    <property type="match status" value="1"/>
</dbReference>
<dbReference type="InterPro" id="IPR043141">
    <property type="entry name" value="Ribosomal_uL10-like_sf"/>
</dbReference>
<evidence type="ECO:0000256" key="4">
    <source>
        <dbReference type="ARBA" id="ARBA00035202"/>
    </source>
</evidence>
<comment type="function">
    <text evidence="5">Forms part of the ribosomal stalk, playing a central role in the interaction of the ribosome with GTP-bound translation factors.</text>
</comment>
<dbReference type="CDD" id="cd05797">
    <property type="entry name" value="Ribosomal_L10"/>
    <property type="match status" value="1"/>
</dbReference>
<dbReference type="HAMAP" id="MF_00362">
    <property type="entry name" value="Ribosomal_uL10"/>
    <property type="match status" value="1"/>
</dbReference>
<dbReference type="InterPro" id="IPR047865">
    <property type="entry name" value="Ribosomal_uL10_bac_type"/>
</dbReference>
<evidence type="ECO:0000256" key="3">
    <source>
        <dbReference type="ARBA" id="ARBA00023274"/>
    </source>
</evidence>
<comment type="subunit">
    <text evidence="5">Part of the ribosomal stalk of the 50S ribosomal subunit. The N-terminus interacts with L11 and the large rRNA to form the base of the stalk. The C-terminus forms an elongated spine to which L12 dimers bind in a sequential fashion forming a multimeric L10(L12)X complex.</text>
</comment>
<dbReference type="GO" id="GO:0003735">
    <property type="term" value="F:structural constituent of ribosome"/>
    <property type="evidence" value="ECO:0007669"/>
    <property type="project" value="InterPro"/>
</dbReference>
<dbReference type="Pfam" id="PF00466">
    <property type="entry name" value="Ribosomal_L10"/>
    <property type="match status" value="1"/>
</dbReference>
<comment type="similarity">
    <text evidence="1 5">Belongs to the universal ribosomal protein uL10 family.</text>
</comment>
<evidence type="ECO:0000313" key="6">
    <source>
        <dbReference type="EMBL" id="RGT57475.1"/>
    </source>
</evidence>
<name>A0A412PH29_9FIRM</name>
<protein>
    <recommendedName>
        <fullName evidence="4 5">Large ribosomal subunit protein uL10</fullName>
    </recommendedName>
</protein>
<dbReference type="GeneID" id="89618860"/>
<proteinExistence type="inferred from homology"/>
<keyword evidence="3 5" id="KW-0687">Ribonucleoprotein</keyword>